<evidence type="ECO:0000313" key="4">
    <source>
        <dbReference type="EMBL" id="SHH81569.1"/>
    </source>
</evidence>
<name>A0A1M5W1X3_9BURK</name>
<feature type="region of interest" description="Disordered" evidence="1">
    <location>
        <begin position="1"/>
        <end position="21"/>
    </location>
</feature>
<dbReference type="PANTHER" id="PTHR30273:SF2">
    <property type="entry name" value="PROTEIN FECR"/>
    <property type="match status" value="1"/>
</dbReference>
<dbReference type="InterPro" id="IPR006860">
    <property type="entry name" value="FecR"/>
</dbReference>
<evidence type="ECO:0000313" key="5">
    <source>
        <dbReference type="Proteomes" id="UP000184226"/>
    </source>
</evidence>
<feature type="compositionally biased region" description="Basic and acidic residues" evidence="1">
    <location>
        <begin position="1"/>
        <end position="11"/>
    </location>
</feature>
<dbReference type="PIRSF" id="PIRSF018266">
    <property type="entry name" value="FecR"/>
    <property type="match status" value="1"/>
</dbReference>
<dbReference type="InterPro" id="IPR012373">
    <property type="entry name" value="Ferrdict_sens_TM"/>
</dbReference>
<proteinExistence type="predicted"/>
<sequence length="366" mass="40531">MHRSTEDKHDVSPMCSENDAINPSKAYIDQEPLRLPATPSRKLLEHALLLIAREHGGDTSCAKAAEQELACWRAANPSHESAYQWALRAWACSDARALRDHVPIPPTQAERGIRVRRDRRRVIATLGIAGIAAGVGRWFWSQSVQELVLQTERAQLLSKELSDGSQVDLGAHTTAHVLYYADRREVRLNRGEARFVVQPDAKRPFIVTTDWGRVRVVGTVFSVAARDGHMSVAVAEGRVEVWANHKAGRPFDTDSASPSVMLGPGDAIQTDHQGLGDPRRIQTADVGAWRQGWLVFDGTRLPEAIDRWNDYMTKPLVLGADPALDTLRLTGSFPMRDPDAFLSSLPKILPIKMAQRADGVVVIRAR</sequence>
<dbReference type="PANTHER" id="PTHR30273">
    <property type="entry name" value="PERIPLASMIC SIGNAL SENSOR AND SIGMA FACTOR ACTIVATOR FECR-RELATED"/>
    <property type="match status" value="1"/>
</dbReference>
<evidence type="ECO:0000256" key="2">
    <source>
        <dbReference type="SAM" id="Phobius"/>
    </source>
</evidence>
<keyword evidence="2" id="KW-0472">Membrane</keyword>
<dbReference type="STRING" id="658167.SAMN04488135_10553"/>
<evidence type="ECO:0000259" key="3">
    <source>
        <dbReference type="Pfam" id="PF04773"/>
    </source>
</evidence>
<dbReference type="Proteomes" id="UP000184226">
    <property type="component" value="Unassembled WGS sequence"/>
</dbReference>
<feature type="transmembrane region" description="Helical" evidence="2">
    <location>
        <begin position="122"/>
        <end position="140"/>
    </location>
</feature>
<dbReference type="AlphaFoldDB" id="A0A1M5W1X3"/>
<reference evidence="4 5" key="1">
    <citation type="submission" date="2016-11" db="EMBL/GenBank/DDBJ databases">
        <authorList>
            <person name="Jaros S."/>
            <person name="Januszkiewicz K."/>
            <person name="Wedrychowicz H."/>
        </authorList>
    </citation>
    <scope>NUCLEOTIDE SEQUENCE [LARGE SCALE GENOMIC DNA]</scope>
    <source>
        <strain evidence="4 5">CGMCC 1.10190</strain>
    </source>
</reference>
<evidence type="ECO:0000256" key="1">
    <source>
        <dbReference type="SAM" id="MobiDB-lite"/>
    </source>
</evidence>
<dbReference type="Gene3D" id="2.60.120.1440">
    <property type="match status" value="1"/>
</dbReference>
<gene>
    <name evidence="4" type="ORF">SAMN04488135_10553</name>
</gene>
<keyword evidence="5" id="KW-1185">Reference proteome</keyword>
<keyword evidence="2" id="KW-1133">Transmembrane helix</keyword>
<dbReference type="GO" id="GO:0016989">
    <property type="term" value="F:sigma factor antagonist activity"/>
    <property type="evidence" value="ECO:0007669"/>
    <property type="project" value="TreeGrafter"/>
</dbReference>
<protein>
    <submittedName>
        <fullName evidence="4">FecR family protein</fullName>
    </submittedName>
</protein>
<dbReference type="EMBL" id="FQXE01000005">
    <property type="protein sequence ID" value="SHH81569.1"/>
    <property type="molecule type" value="Genomic_DNA"/>
</dbReference>
<keyword evidence="2" id="KW-0812">Transmembrane</keyword>
<accession>A0A1M5W1X3</accession>
<feature type="domain" description="FecR protein" evidence="3">
    <location>
        <begin position="150"/>
        <end position="240"/>
    </location>
</feature>
<organism evidence="4 5">
    <name type="scientific">Pollutimonas bauzanensis</name>
    <dbReference type="NCBI Taxonomy" id="658167"/>
    <lineage>
        <taxon>Bacteria</taxon>
        <taxon>Pseudomonadati</taxon>
        <taxon>Pseudomonadota</taxon>
        <taxon>Betaproteobacteria</taxon>
        <taxon>Burkholderiales</taxon>
        <taxon>Alcaligenaceae</taxon>
        <taxon>Pollutimonas</taxon>
    </lineage>
</organism>
<dbReference type="Pfam" id="PF04773">
    <property type="entry name" value="FecR"/>
    <property type="match status" value="1"/>
</dbReference>